<sequence>MLREFVETERYDTRPLTEGQGVQPIDYERMIEDFYAHIEELRRSITRLGNEDARHPRLNLSQVSLSERLEDLYQRITKLEDNAGWSIGDVSASAIVDRIQVTEADGHRVRAKISEEDERIGIKILLSEAESSEKISAIEERLSKVEYRIAEREARQEHSPGDFTKNQAEHFINRLSQSVAEEVREGRLRRGDFEELSGLTSPVIHNQQAVENSGGAVASSSASIWHAAAARRPGHSVAASREKRPSLPPQRGMGNDLPSPISNKFSPAEVASPSELPHEVEVGVSGSSE</sequence>
<protein>
    <submittedName>
        <fullName evidence="2">Uncharacterized protein</fullName>
    </submittedName>
</protein>
<evidence type="ECO:0000256" key="1">
    <source>
        <dbReference type="SAM" id="MobiDB-lite"/>
    </source>
</evidence>
<evidence type="ECO:0000313" key="3">
    <source>
        <dbReference type="Proteomes" id="UP000574390"/>
    </source>
</evidence>
<feature type="region of interest" description="Disordered" evidence="1">
    <location>
        <begin position="229"/>
        <end position="289"/>
    </location>
</feature>
<organism evidence="2 3">
    <name type="scientific">Perkinsus olseni</name>
    <name type="common">Perkinsus atlanticus</name>
    <dbReference type="NCBI Taxonomy" id="32597"/>
    <lineage>
        <taxon>Eukaryota</taxon>
        <taxon>Sar</taxon>
        <taxon>Alveolata</taxon>
        <taxon>Perkinsozoa</taxon>
        <taxon>Perkinsea</taxon>
        <taxon>Perkinsida</taxon>
        <taxon>Perkinsidae</taxon>
        <taxon>Perkinsus</taxon>
    </lineage>
</organism>
<accession>A0A7J6TJX7</accession>
<evidence type="ECO:0000313" key="2">
    <source>
        <dbReference type="EMBL" id="KAF4744726.1"/>
    </source>
</evidence>
<reference evidence="2 3" key="1">
    <citation type="submission" date="2020-04" db="EMBL/GenBank/DDBJ databases">
        <title>Perkinsus olseni comparative genomics.</title>
        <authorList>
            <person name="Bogema D.R."/>
        </authorList>
    </citation>
    <scope>NUCLEOTIDE SEQUENCE [LARGE SCALE GENOMIC DNA]</scope>
    <source>
        <strain evidence="2">ATCC PRA-205</strain>
    </source>
</reference>
<name>A0A7J6TJX7_PEROL</name>
<proteinExistence type="predicted"/>
<feature type="non-terminal residue" evidence="2">
    <location>
        <position position="1"/>
    </location>
</feature>
<dbReference type="Proteomes" id="UP000574390">
    <property type="component" value="Unassembled WGS sequence"/>
</dbReference>
<comment type="caution">
    <text evidence="2">The sequence shown here is derived from an EMBL/GenBank/DDBJ whole genome shotgun (WGS) entry which is preliminary data.</text>
</comment>
<dbReference type="EMBL" id="JABANM010007162">
    <property type="protein sequence ID" value="KAF4744726.1"/>
    <property type="molecule type" value="Genomic_DNA"/>
</dbReference>
<dbReference type="AlphaFoldDB" id="A0A7J6TJX7"/>
<gene>
    <name evidence="2" type="ORF">FOZ62_029059</name>
</gene>